<keyword evidence="3" id="KW-1185">Reference proteome</keyword>
<dbReference type="EMBL" id="CP011126">
    <property type="protein sequence ID" value="AKQ33559.1"/>
    <property type="molecule type" value="Genomic_DNA"/>
</dbReference>
<evidence type="ECO:0000256" key="1">
    <source>
        <dbReference type="SAM" id="MobiDB-lite"/>
    </source>
</evidence>
<evidence type="ECO:0000313" key="3">
    <source>
        <dbReference type="Proteomes" id="UP000063965"/>
    </source>
</evidence>
<feature type="region of interest" description="Disordered" evidence="1">
    <location>
        <begin position="81"/>
        <end position="111"/>
    </location>
</feature>
<proteinExistence type="predicted"/>
<protein>
    <recommendedName>
        <fullName evidence="4">Cytosolic protein</fullName>
    </recommendedName>
</protein>
<feature type="compositionally biased region" description="Low complexity" evidence="1">
    <location>
        <begin position="81"/>
        <end position="98"/>
    </location>
</feature>
<dbReference type="Proteomes" id="UP000063965">
    <property type="component" value="Chromosome"/>
</dbReference>
<reference evidence="2 3" key="1">
    <citation type="journal article" date="2015" name="Genome Biol. Evol.">
        <title>Distinctive Genome Reduction Rates Revealed by Genomic Analyses of Two Coxiella-Like Endosymbionts in Ticks.</title>
        <authorList>
            <person name="Gottlieb Y."/>
            <person name="Lalzar I."/>
            <person name="Klasson L."/>
        </authorList>
    </citation>
    <scope>NUCLEOTIDE SEQUENCE [LARGE SCALE GENOMIC DNA]</scope>
    <source>
        <strain evidence="2 3">CRt</strain>
    </source>
</reference>
<evidence type="ECO:0000313" key="2">
    <source>
        <dbReference type="EMBL" id="AKQ33559.1"/>
    </source>
</evidence>
<feature type="compositionally biased region" description="Basic and acidic residues" evidence="1">
    <location>
        <begin position="99"/>
        <end position="111"/>
    </location>
</feature>
<organism evidence="2 3">
    <name type="scientific">Candidatus Coxiella mudrowiae</name>
    <dbReference type="NCBI Taxonomy" id="2054173"/>
    <lineage>
        <taxon>Bacteria</taxon>
        <taxon>Pseudomonadati</taxon>
        <taxon>Pseudomonadota</taxon>
        <taxon>Gammaproteobacteria</taxon>
        <taxon>Legionellales</taxon>
        <taxon>Coxiellaceae</taxon>
        <taxon>Coxiella</taxon>
    </lineage>
</organism>
<accession>A0ABM5UUB0</accession>
<sequence>MTNSSKKFDLQGILNNIKSMISPEGSTPDVNPDDAISIKISELSLLTQQLAKTHAEQAKEFTRINRLLNDLFKDIEALRNPLETELPESSESSVTSEIKPSEEEKEKIRKT</sequence>
<evidence type="ECO:0008006" key="4">
    <source>
        <dbReference type="Google" id="ProtNLM"/>
    </source>
</evidence>
<dbReference type="RefSeq" id="WP_235379181.1">
    <property type="nucleotide sequence ID" value="NZ_CP011126.1"/>
</dbReference>
<gene>
    <name evidence="2" type="ORF">CleRT_07300</name>
</gene>
<name>A0ABM5UUB0_9COXI</name>